<protein>
    <recommendedName>
        <fullName evidence="3">DUF3108 domain-containing protein</fullName>
    </recommendedName>
</protein>
<accession>A0A855X4U3</accession>
<dbReference type="Proteomes" id="UP000250918">
    <property type="component" value="Unassembled WGS sequence"/>
</dbReference>
<evidence type="ECO:0000313" key="2">
    <source>
        <dbReference type="Proteomes" id="UP000250918"/>
    </source>
</evidence>
<evidence type="ECO:0008006" key="3">
    <source>
        <dbReference type="Google" id="ProtNLM"/>
    </source>
</evidence>
<dbReference type="EMBL" id="PQAP01000151">
    <property type="protein sequence ID" value="PWB70222.1"/>
    <property type="molecule type" value="Genomic_DNA"/>
</dbReference>
<organism evidence="1 2">
    <name type="scientific">candidate division GN15 bacterium</name>
    <dbReference type="NCBI Taxonomy" id="2072418"/>
    <lineage>
        <taxon>Bacteria</taxon>
        <taxon>candidate division GN15</taxon>
    </lineage>
</organism>
<sequence length="280" mass="32181">MKRRITAILPFAAVLALFGTCGDQNRKVLIRYPHSMNYINMFKQEGVQKLQVWQGDSVVYSTMRTLDFDISQRVLRVLPDSTAAVEEKSSMMLTAANSKDSTLRDTVRENRTFVLYEAPNGKIVDFESQTPMDSTYLAHFRSWYEQACPIFPDSAVGVGSTWEIRNAVTVDSQVMQTSTSFKVRGFERFKGYDCIVVDFDGTIVLPIAVMKSDSLVRGGRDEIHVVGTFWFAYNEGLFVEQTQKETVQGRRDMRKDGKDFTRHYRIDGDVRMWLTERKRI</sequence>
<gene>
    <name evidence="1" type="ORF">C3F09_09410</name>
</gene>
<comment type="caution">
    <text evidence="1">The sequence shown here is derived from an EMBL/GenBank/DDBJ whole genome shotgun (WGS) entry which is preliminary data.</text>
</comment>
<dbReference type="AlphaFoldDB" id="A0A855X4U3"/>
<reference evidence="1 2" key="1">
    <citation type="journal article" date="2018" name="ISME J.">
        <title>A methanotrophic archaeon couples anaerobic oxidation of methane to Fe(III) reduction.</title>
        <authorList>
            <person name="Cai C."/>
            <person name="Leu A.O."/>
            <person name="Xie G.J."/>
            <person name="Guo J."/>
            <person name="Feng Y."/>
            <person name="Zhao J.X."/>
            <person name="Tyson G.W."/>
            <person name="Yuan Z."/>
            <person name="Hu S."/>
        </authorList>
    </citation>
    <scope>NUCLEOTIDE SEQUENCE [LARGE SCALE GENOMIC DNA]</scope>
    <source>
        <strain evidence="1">FeB_12</strain>
    </source>
</reference>
<proteinExistence type="predicted"/>
<evidence type="ECO:0000313" key="1">
    <source>
        <dbReference type="EMBL" id="PWB70222.1"/>
    </source>
</evidence>
<name>A0A855X4U3_9BACT</name>